<proteinExistence type="predicted"/>
<gene>
    <name evidence="3" type="primary">LOC110746297</name>
</gene>
<feature type="region of interest" description="Disordered" evidence="1">
    <location>
        <begin position="21"/>
        <end position="118"/>
    </location>
</feature>
<feature type="compositionally biased region" description="Polar residues" evidence="1">
    <location>
        <begin position="106"/>
        <end position="115"/>
    </location>
</feature>
<evidence type="ECO:0000313" key="2">
    <source>
        <dbReference type="Proteomes" id="UP000515124"/>
    </source>
</evidence>
<sequence length="133" mass="14156">MAATMASVQPVDSEIEKGFAPFSISSNKGPDTIHLSPFQSHKNNKSLGPATSHHSLSSARLPPQPSIQEGLATNRISSVSSDTEPHASPVEPQVLEPVENAPAESSPGTGSTSDNTFRRIKEKITRMFRCSSS</sequence>
<organism evidence="2 3">
    <name type="scientific">Prunus avium</name>
    <name type="common">Cherry</name>
    <name type="synonym">Cerasus avium</name>
    <dbReference type="NCBI Taxonomy" id="42229"/>
    <lineage>
        <taxon>Eukaryota</taxon>
        <taxon>Viridiplantae</taxon>
        <taxon>Streptophyta</taxon>
        <taxon>Embryophyta</taxon>
        <taxon>Tracheophyta</taxon>
        <taxon>Spermatophyta</taxon>
        <taxon>Magnoliopsida</taxon>
        <taxon>eudicotyledons</taxon>
        <taxon>Gunneridae</taxon>
        <taxon>Pentapetalae</taxon>
        <taxon>rosids</taxon>
        <taxon>fabids</taxon>
        <taxon>Rosales</taxon>
        <taxon>Rosaceae</taxon>
        <taxon>Amygdaloideae</taxon>
        <taxon>Amygdaleae</taxon>
        <taxon>Prunus</taxon>
    </lineage>
</organism>
<dbReference type="RefSeq" id="XP_021802195.1">
    <property type="nucleotide sequence ID" value="XM_021946503.1"/>
</dbReference>
<keyword evidence="2" id="KW-1185">Reference proteome</keyword>
<reference evidence="3" key="1">
    <citation type="submission" date="2025-08" db="UniProtKB">
        <authorList>
            <consortium name="RefSeq"/>
        </authorList>
    </citation>
    <scope>IDENTIFICATION</scope>
</reference>
<dbReference type="Proteomes" id="UP000515124">
    <property type="component" value="Unplaced"/>
</dbReference>
<evidence type="ECO:0000313" key="3">
    <source>
        <dbReference type="RefSeq" id="XP_021802195.1"/>
    </source>
</evidence>
<dbReference type="KEGG" id="pavi:110746297"/>
<accession>A0A6P5RB95</accession>
<name>A0A6P5RB95_PRUAV</name>
<dbReference type="AlphaFoldDB" id="A0A6P5RB95"/>
<dbReference type="GeneID" id="110746297"/>
<evidence type="ECO:0000256" key="1">
    <source>
        <dbReference type="SAM" id="MobiDB-lite"/>
    </source>
</evidence>
<protein>
    <submittedName>
        <fullName evidence="3">Uncharacterized protein LOC110746297 isoform X1</fullName>
    </submittedName>
</protein>